<dbReference type="PROSITE" id="PS00141">
    <property type="entry name" value="ASP_PROTEASE"/>
    <property type="match status" value="1"/>
</dbReference>
<organism evidence="1 2">
    <name type="scientific">Simiduia aestuariiviva</name>
    <dbReference type="NCBI Taxonomy" id="1510459"/>
    <lineage>
        <taxon>Bacteria</taxon>
        <taxon>Pseudomonadati</taxon>
        <taxon>Pseudomonadota</taxon>
        <taxon>Gammaproteobacteria</taxon>
        <taxon>Cellvibrionales</taxon>
        <taxon>Cellvibrionaceae</taxon>
        <taxon>Simiduia</taxon>
    </lineage>
</organism>
<keyword evidence="2" id="KW-1185">Reference proteome</keyword>
<dbReference type="NCBIfam" id="TIGR02281">
    <property type="entry name" value="clan_AA_DTGA"/>
    <property type="match status" value="1"/>
</dbReference>
<dbReference type="InterPro" id="IPR011969">
    <property type="entry name" value="Clan_AA_Asp_peptidase_C"/>
</dbReference>
<comment type="caution">
    <text evidence="1">The sequence shown here is derived from an EMBL/GenBank/DDBJ whole genome shotgun (WGS) entry which is preliminary data.</text>
</comment>
<evidence type="ECO:0000313" key="1">
    <source>
        <dbReference type="EMBL" id="MBB3169080.1"/>
    </source>
</evidence>
<dbReference type="GO" id="GO:0006508">
    <property type="term" value="P:proteolysis"/>
    <property type="evidence" value="ECO:0007669"/>
    <property type="project" value="UniProtKB-KW"/>
</dbReference>
<dbReference type="Proteomes" id="UP000559987">
    <property type="component" value="Unassembled WGS sequence"/>
</dbReference>
<proteinExistence type="predicted"/>
<gene>
    <name evidence="1" type="ORF">FHS30_002288</name>
</gene>
<evidence type="ECO:0000313" key="2">
    <source>
        <dbReference type="Proteomes" id="UP000559987"/>
    </source>
</evidence>
<dbReference type="SUPFAM" id="SSF50630">
    <property type="entry name" value="Acid proteases"/>
    <property type="match status" value="1"/>
</dbReference>
<dbReference type="InterPro" id="IPR021109">
    <property type="entry name" value="Peptidase_aspartic_dom_sf"/>
</dbReference>
<dbReference type="GO" id="GO:0004190">
    <property type="term" value="F:aspartic-type endopeptidase activity"/>
    <property type="evidence" value="ECO:0007669"/>
    <property type="project" value="InterPro"/>
</dbReference>
<name>A0A839URF6_9GAMM</name>
<dbReference type="Pfam" id="PF13975">
    <property type="entry name" value="gag-asp_proteas"/>
    <property type="match status" value="1"/>
</dbReference>
<accession>A0A839URF6</accession>
<protein>
    <submittedName>
        <fullName evidence="1">Aspartyl protease family protein</fullName>
    </submittedName>
</protein>
<keyword evidence="1" id="KW-0378">Hydrolase</keyword>
<dbReference type="InterPro" id="IPR001969">
    <property type="entry name" value="Aspartic_peptidase_AS"/>
</dbReference>
<dbReference type="AlphaFoldDB" id="A0A839URF6"/>
<dbReference type="InterPro" id="IPR034122">
    <property type="entry name" value="Retropepsin-like_bacterial"/>
</dbReference>
<sequence length="171" mass="18408">MPYSSTAPMGRTMLTLCWVVALGLLTLIFGRWESLQINPNQDPNSQRSLTSTQVILQANRQHHYIANGSINGQSVVFLLDTGATHVSVPAHLAPALGLQRGSPMTSQTANGNITVYATNIAQLSLGDITLENLRGALNPGMTGNEVLLGMSALKQLEIRQKGDTLTLIQHH</sequence>
<keyword evidence="1" id="KW-0645">Protease</keyword>
<dbReference type="Gene3D" id="2.40.70.10">
    <property type="entry name" value="Acid Proteases"/>
    <property type="match status" value="1"/>
</dbReference>
<dbReference type="CDD" id="cd05483">
    <property type="entry name" value="retropepsin_like_bacteria"/>
    <property type="match status" value="1"/>
</dbReference>
<dbReference type="EMBL" id="JACHXZ010000003">
    <property type="protein sequence ID" value="MBB3169080.1"/>
    <property type="molecule type" value="Genomic_DNA"/>
</dbReference>
<reference evidence="1 2" key="1">
    <citation type="submission" date="2020-08" db="EMBL/GenBank/DDBJ databases">
        <title>Genomic Encyclopedia of Type Strains, Phase III (KMG-III): the genomes of soil and plant-associated and newly described type strains.</title>
        <authorList>
            <person name="Whitman W."/>
        </authorList>
    </citation>
    <scope>NUCLEOTIDE SEQUENCE [LARGE SCALE GENOMIC DNA]</scope>
    <source>
        <strain evidence="1 2">CECT 8571</strain>
    </source>
</reference>
<dbReference type="RefSeq" id="WP_221197262.1">
    <property type="nucleotide sequence ID" value="NZ_JACHXZ010000003.1"/>
</dbReference>